<reference evidence="1" key="1">
    <citation type="submission" date="2021-08" db="EMBL/GenBank/DDBJ databases">
        <authorList>
            <person name="Nwanade C."/>
            <person name="Wang M."/>
            <person name="Masoudi A."/>
            <person name="Yu Z."/>
            <person name="Liu J."/>
        </authorList>
    </citation>
    <scope>NUCLEOTIDE SEQUENCE</scope>
    <source>
        <strain evidence="1">S166</strain>
        <plasmid evidence="1">unnamed6</plasmid>
    </source>
</reference>
<organism evidence="1 2">
    <name type="scientific">Leisingera aquaemixtae</name>
    <dbReference type="NCBI Taxonomy" id="1396826"/>
    <lineage>
        <taxon>Bacteria</taxon>
        <taxon>Pseudomonadati</taxon>
        <taxon>Pseudomonadota</taxon>
        <taxon>Alphaproteobacteria</taxon>
        <taxon>Rhodobacterales</taxon>
        <taxon>Roseobacteraceae</taxon>
        <taxon>Leisingera</taxon>
    </lineage>
</organism>
<sequence>MEADWVTEHERQVLRFIYGRGLAFSVQPERVSESIRGLLENGLIERGRDLDEDAGSTVYRITSWGRVVLGVGELAVQ</sequence>
<evidence type="ECO:0000313" key="1">
    <source>
        <dbReference type="EMBL" id="UWQ44055.1"/>
    </source>
</evidence>
<keyword evidence="1" id="KW-0614">Plasmid</keyword>
<dbReference type="SUPFAM" id="SSF46785">
    <property type="entry name" value="Winged helix' DNA-binding domain"/>
    <property type="match status" value="1"/>
</dbReference>
<accession>A0ABY5WRB8</accession>
<name>A0ABY5WRB8_9RHOB</name>
<dbReference type="Gene3D" id="1.10.10.10">
    <property type="entry name" value="Winged helix-like DNA-binding domain superfamily/Winged helix DNA-binding domain"/>
    <property type="match status" value="1"/>
</dbReference>
<dbReference type="InterPro" id="IPR036390">
    <property type="entry name" value="WH_DNA-bd_sf"/>
</dbReference>
<dbReference type="EMBL" id="CP081057">
    <property type="protein sequence ID" value="UWQ44055.1"/>
    <property type="molecule type" value="Genomic_DNA"/>
</dbReference>
<protein>
    <submittedName>
        <fullName evidence="1">Uncharacterized protein</fullName>
    </submittedName>
</protein>
<gene>
    <name evidence="1" type="ORF">K3718_21420</name>
</gene>
<dbReference type="InterPro" id="IPR036388">
    <property type="entry name" value="WH-like_DNA-bd_sf"/>
</dbReference>
<geneLocation type="plasmid" evidence="1 2">
    <name>unnamed6</name>
</geneLocation>
<keyword evidence="2" id="KW-1185">Reference proteome</keyword>
<proteinExistence type="predicted"/>
<dbReference type="RefSeq" id="WP_259966467.1">
    <property type="nucleotide sequence ID" value="NZ_CP081057.1"/>
</dbReference>
<evidence type="ECO:0000313" key="2">
    <source>
        <dbReference type="Proteomes" id="UP001058514"/>
    </source>
</evidence>
<dbReference type="Proteomes" id="UP001058514">
    <property type="component" value="Plasmid unnamed6"/>
</dbReference>